<dbReference type="Gramene" id="ABO94906">
    <property type="protein sequence ID" value="ABO94906"/>
    <property type="gene ID" value="OSTLU_30500"/>
</dbReference>
<dbReference type="EMBL" id="CP000583">
    <property type="protein sequence ID" value="ABO94906.1"/>
    <property type="molecule type" value="Genomic_DNA"/>
</dbReference>
<dbReference type="GeneID" id="5000924"/>
<dbReference type="KEGG" id="olu:OSTLU_30500"/>
<evidence type="ECO:0000259" key="1">
    <source>
        <dbReference type="Pfam" id="PF13679"/>
    </source>
</evidence>
<dbReference type="InterPro" id="IPR029063">
    <property type="entry name" value="SAM-dependent_MTases_sf"/>
</dbReference>
<evidence type="ECO:0000313" key="2">
    <source>
        <dbReference type="EMBL" id="ABO94906.1"/>
    </source>
</evidence>
<sequence length="259" mass="28346">MARDPAFDSMARHRKVKKEITEAHGALAQVRRALRAGGGGGEDGGGDGDGLVLVELCSGRGFVSLVLADAFPKARIYMIDRDTTMDVSHVETYGGARMSFHALDLHSTACEEFVRGVADDAETRGQTVVLVGVHLCGTLSHRAIELYERIERAVAIVVAPCCLPQRRRHDVFGFHCKDIARSIGNGVTPFQCWCTQLYFRLPLTSKRNMTIDHDVLSTQNTFLVARRPLDSALDALSISTPLSPSIVPGRSCAKWRLVK</sequence>
<accession>A4RU54</accession>
<dbReference type="STRING" id="436017.A4RU54"/>
<dbReference type="Gene3D" id="3.40.50.150">
    <property type="entry name" value="Vaccinia Virus protein VP39"/>
    <property type="match status" value="1"/>
</dbReference>
<dbReference type="eggNOG" id="ENOG502SAY8">
    <property type="taxonomic scope" value="Eukaryota"/>
</dbReference>
<dbReference type="InterPro" id="IPR025714">
    <property type="entry name" value="Methyltranfer_dom"/>
</dbReference>
<feature type="domain" description="Methyltransferase" evidence="1">
    <location>
        <begin position="50"/>
        <end position="162"/>
    </location>
</feature>
<dbReference type="AlphaFoldDB" id="A4RU54"/>
<evidence type="ECO:0000313" key="3">
    <source>
        <dbReference type="Proteomes" id="UP000001568"/>
    </source>
</evidence>
<keyword evidence="3" id="KW-1185">Reference proteome</keyword>
<dbReference type="Pfam" id="PF13679">
    <property type="entry name" value="Methyltransf_32"/>
    <property type="match status" value="1"/>
</dbReference>
<name>A4RU54_OSTLU</name>
<gene>
    <name evidence="2" type="ORF">OSTLU_30500</name>
</gene>
<dbReference type="HOGENOM" id="CLU_992397_0_0_1"/>
<reference evidence="2 3" key="1">
    <citation type="journal article" date="2007" name="Proc. Natl. Acad. Sci. U.S.A.">
        <title>The tiny eukaryote Ostreococcus provides genomic insights into the paradox of plankton speciation.</title>
        <authorList>
            <person name="Palenik B."/>
            <person name="Grimwood J."/>
            <person name="Aerts A."/>
            <person name="Rouze P."/>
            <person name="Salamov A."/>
            <person name="Putnam N."/>
            <person name="Dupont C."/>
            <person name="Jorgensen R."/>
            <person name="Derelle E."/>
            <person name="Rombauts S."/>
            <person name="Zhou K."/>
            <person name="Otillar R."/>
            <person name="Merchant S.S."/>
            <person name="Podell S."/>
            <person name="Gaasterland T."/>
            <person name="Napoli C."/>
            <person name="Gendler K."/>
            <person name="Manuell A."/>
            <person name="Tai V."/>
            <person name="Vallon O."/>
            <person name="Piganeau G."/>
            <person name="Jancek S."/>
            <person name="Heijde M."/>
            <person name="Jabbari K."/>
            <person name="Bowler C."/>
            <person name="Lohr M."/>
            <person name="Robbens S."/>
            <person name="Werner G."/>
            <person name="Dubchak I."/>
            <person name="Pazour G.J."/>
            <person name="Ren Q."/>
            <person name="Paulsen I."/>
            <person name="Delwiche C."/>
            <person name="Schmutz J."/>
            <person name="Rokhsar D."/>
            <person name="Van de Peer Y."/>
            <person name="Moreau H."/>
            <person name="Grigoriev I.V."/>
        </authorList>
    </citation>
    <scope>NUCLEOTIDE SEQUENCE [LARGE SCALE GENOMIC DNA]</scope>
    <source>
        <strain evidence="2 3">CCE9901</strain>
    </source>
</reference>
<protein>
    <recommendedName>
        <fullName evidence="1">Methyltransferase domain-containing protein</fullName>
    </recommendedName>
</protein>
<dbReference type="OrthoDB" id="497933at2759"/>
<dbReference type="OMA" id="FHCKDIA"/>
<dbReference type="RefSeq" id="XP_001416613.1">
    <property type="nucleotide sequence ID" value="XM_001416576.1"/>
</dbReference>
<organism evidence="2 3">
    <name type="scientific">Ostreococcus lucimarinus (strain CCE9901)</name>
    <dbReference type="NCBI Taxonomy" id="436017"/>
    <lineage>
        <taxon>Eukaryota</taxon>
        <taxon>Viridiplantae</taxon>
        <taxon>Chlorophyta</taxon>
        <taxon>Mamiellophyceae</taxon>
        <taxon>Mamiellales</taxon>
        <taxon>Bathycoccaceae</taxon>
        <taxon>Ostreococcus</taxon>
    </lineage>
</organism>
<proteinExistence type="predicted"/>
<dbReference type="SUPFAM" id="SSF53335">
    <property type="entry name" value="S-adenosyl-L-methionine-dependent methyltransferases"/>
    <property type="match status" value="1"/>
</dbReference>
<dbReference type="Proteomes" id="UP000001568">
    <property type="component" value="Chromosome 3"/>
</dbReference>